<dbReference type="EC" id="1.13.11.15" evidence="4"/>
<dbReference type="InterPro" id="IPR004183">
    <property type="entry name" value="Xdiol_dOase_suB"/>
</dbReference>
<feature type="domain" description="Extradiol ring-cleavage dioxygenase class III enzyme subunit B" evidence="3">
    <location>
        <begin position="9"/>
        <end position="261"/>
    </location>
</feature>
<dbReference type="GO" id="GO:0008687">
    <property type="term" value="F:3,4-dihydroxyphenylacetate 2,3-dioxygenase activity"/>
    <property type="evidence" value="ECO:0007669"/>
    <property type="project" value="UniProtKB-EC"/>
</dbReference>
<dbReference type="SUPFAM" id="SSF53213">
    <property type="entry name" value="LigB-like"/>
    <property type="match status" value="1"/>
</dbReference>
<name>A0ABW7QKN5_9ACTN</name>
<evidence type="ECO:0000313" key="5">
    <source>
        <dbReference type="Proteomes" id="UP001610818"/>
    </source>
</evidence>
<dbReference type="Proteomes" id="UP001610818">
    <property type="component" value="Unassembled WGS sequence"/>
</dbReference>
<dbReference type="EMBL" id="JBIRGQ010000002">
    <property type="protein sequence ID" value="MFH8545357.1"/>
    <property type="molecule type" value="Genomic_DNA"/>
</dbReference>
<dbReference type="Pfam" id="PF02900">
    <property type="entry name" value="LigB"/>
    <property type="match status" value="1"/>
</dbReference>
<dbReference type="Gene3D" id="3.40.830.10">
    <property type="entry name" value="LigB-like"/>
    <property type="match status" value="1"/>
</dbReference>
<dbReference type="InterPro" id="IPR011984">
    <property type="entry name" value="HPCD"/>
</dbReference>
<reference evidence="4 5" key="1">
    <citation type="submission" date="2024-10" db="EMBL/GenBank/DDBJ databases">
        <title>The Natural Products Discovery Center: Release of the First 8490 Sequenced Strains for Exploring Actinobacteria Biosynthetic Diversity.</title>
        <authorList>
            <person name="Kalkreuter E."/>
            <person name="Kautsar S.A."/>
            <person name="Yang D."/>
            <person name="Bader C.D."/>
            <person name="Teijaro C.N."/>
            <person name="Fluegel L."/>
            <person name="Davis C.M."/>
            <person name="Simpson J.R."/>
            <person name="Lauterbach L."/>
            <person name="Steele A.D."/>
            <person name="Gui C."/>
            <person name="Meng S."/>
            <person name="Li G."/>
            <person name="Viehrig K."/>
            <person name="Ye F."/>
            <person name="Su P."/>
            <person name="Kiefer A.F."/>
            <person name="Nichols A."/>
            <person name="Cepeda A.J."/>
            <person name="Yan W."/>
            <person name="Fan B."/>
            <person name="Jiang Y."/>
            <person name="Adhikari A."/>
            <person name="Zheng C.-J."/>
            <person name="Schuster L."/>
            <person name="Cowan T.M."/>
            <person name="Smanski M.J."/>
            <person name="Chevrette M.G."/>
            <person name="De Carvalho L.P.S."/>
            <person name="Shen B."/>
        </authorList>
    </citation>
    <scope>NUCLEOTIDE SEQUENCE [LARGE SCALE GENOMIC DNA]</scope>
    <source>
        <strain evidence="4 5">NPDC017990</strain>
    </source>
</reference>
<protein>
    <submittedName>
        <fullName evidence="4">3,4-dihydroxyphenylacetate 2,3-dioxygenase</fullName>
        <ecNumber evidence="4">1.13.11.15</ecNumber>
    </submittedName>
</protein>
<evidence type="ECO:0000313" key="4">
    <source>
        <dbReference type="EMBL" id="MFH8545357.1"/>
    </source>
</evidence>
<evidence type="ECO:0000259" key="3">
    <source>
        <dbReference type="Pfam" id="PF02900"/>
    </source>
</evidence>
<feature type="region of interest" description="Disordered" evidence="2">
    <location>
        <begin position="291"/>
        <end position="320"/>
    </location>
</feature>
<feature type="compositionally biased region" description="Basic and acidic residues" evidence="2">
    <location>
        <begin position="311"/>
        <end position="320"/>
    </location>
</feature>
<comment type="caution">
    <text evidence="4">The sequence shown here is derived from an EMBL/GenBank/DDBJ whole genome shotgun (WGS) entry which is preliminary data.</text>
</comment>
<organism evidence="4 5">
    <name type="scientific">Streptomyces longisporoflavus</name>
    <dbReference type="NCBI Taxonomy" id="28044"/>
    <lineage>
        <taxon>Bacteria</taxon>
        <taxon>Bacillati</taxon>
        <taxon>Actinomycetota</taxon>
        <taxon>Actinomycetes</taxon>
        <taxon>Kitasatosporales</taxon>
        <taxon>Streptomycetaceae</taxon>
        <taxon>Streptomyces</taxon>
    </lineage>
</organism>
<accession>A0ABW7QKN5</accession>
<proteinExistence type="predicted"/>
<sequence>MGEIVGAGLLAHVPTIVLPEETRKELNEGREISLVPGLRRLREEVFETLDHDTVVVLDSHWATTVEFVVSAHARRAGLFTSEELPRGMCRMPYDYPGDPELAGSIAQFADRHETWITPIDDPCLPVHYATINLWKYLGEGLPDKKWLSIGVCQTGDTEDHLRLGRALADGIAALPDRKVLLIASGALSHTFWPLRQLRAHESSEPSHIRTPEARAADERRVEWLERGDHATVLRAMPEFLTHKPEARFGHYLMMIGALGEERCSAPGRPFSEYENSVGTGQMHLWFDRPAEGWTSTPAHRAQQAPQAPRARHAESEVFSV</sequence>
<evidence type="ECO:0000256" key="1">
    <source>
        <dbReference type="ARBA" id="ARBA00023002"/>
    </source>
</evidence>
<dbReference type="CDD" id="cd07370">
    <property type="entry name" value="HPCD"/>
    <property type="match status" value="1"/>
</dbReference>
<keyword evidence="5" id="KW-1185">Reference proteome</keyword>
<evidence type="ECO:0000256" key="2">
    <source>
        <dbReference type="SAM" id="MobiDB-lite"/>
    </source>
</evidence>
<gene>
    <name evidence="4" type="ORF">ACH4F9_10205</name>
</gene>
<dbReference type="RefSeq" id="WP_397710288.1">
    <property type="nucleotide sequence ID" value="NZ_JBIRGN010000002.1"/>
</dbReference>
<dbReference type="PANTHER" id="PTHR30096:SF9">
    <property type="entry name" value="4-HYDROXYPHENYLACETATE CATABOLISM PROTEIN"/>
    <property type="match status" value="1"/>
</dbReference>
<keyword evidence="1 4" id="KW-0560">Oxidoreductase</keyword>
<dbReference type="PANTHER" id="PTHR30096">
    <property type="entry name" value="4,5-DOPA DIOXYGENASE EXTRADIOL-LIKE PROTEIN"/>
    <property type="match status" value="1"/>
</dbReference>
<feature type="compositionally biased region" description="Low complexity" evidence="2">
    <location>
        <begin position="297"/>
        <end position="308"/>
    </location>
</feature>